<accession>A0A9P0EQG4</accession>
<dbReference type="Gene3D" id="3.20.20.80">
    <property type="entry name" value="Glycosidases"/>
    <property type="match status" value="1"/>
</dbReference>
<evidence type="ECO:0000313" key="5">
    <source>
        <dbReference type="EMBL" id="CAH0057189.1"/>
    </source>
</evidence>
<dbReference type="Pfam" id="PF02449">
    <property type="entry name" value="Glyco_hydro_42"/>
    <property type="match status" value="1"/>
</dbReference>
<keyword evidence="2" id="KW-0326">Glycosidase</keyword>
<keyword evidence="6" id="KW-1185">Reference proteome</keyword>
<organism evidence="5 6">
    <name type="scientific">Clonostachys solani</name>
    <dbReference type="NCBI Taxonomy" id="160281"/>
    <lineage>
        <taxon>Eukaryota</taxon>
        <taxon>Fungi</taxon>
        <taxon>Dikarya</taxon>
        <taxon>Ascomycota</taxon>
        <taxon>Pezizomycotina</taxon>
        <taxon>Sordariomycetes</taxon>
        <taxon>Hypocreomycetidae</taxon>
        <taxon>Hypocreales</taxon>
        <taxon>Bionectriaceae</taxon>
        <taxon>Clonostachys</taxon>
    </lineage>
</organism>
<reference evidence="5 6" key="2">
    <citation type="submission" date="2021-10" db="EMBL/GenBank/DDBJ databases">
        <authorList>
            <person name="Piombo E."/>
        </authorList>
    </citation>
    <scope>NUCLEOTIDE SEQUENCE [LARGE SCALE GENOMIC DNA]</scope>
</reference>
<protein>
    <recommendedName>
        <fullName evidence="7">Beta-galactosidase</fullName>
    </recommendedName>
</protein>
<dbReference type="Pfam" id="PF18120">
    <property type="entry name" value="DUF5597"/>
    <property type="match status" value="1"/>
</dbReference>
<name>A0A9P0EQG4_9HYPO</name>
<evidence type="ECO:0000259" key="4">
    <source>
        <dbReference type="Pfam" id="PF18120"/>
    </source>
</evidence>
<evidence type="ECO:0008006" key="7">
    <source>
        <dbReference type="Google" id="ProtNLM"/>
    </source>
</evidence>
<dbReference type="Gene3D" id="2.60.220.20">
    <property type="entry name" value="putative beta-Galactosidase from caulobacter crescentus"/>
    <property type="match status" value="1"/>
</dbReference>
<dbReference type="OrthoDB" id="1657402at2759"/>
<proteinExistence type="predicted"/>
<gene>
    <name evidence="5" type="ORF">CSOL1703_00006962</name>
</gene>
<dbReference type="FunFam" id="3.20.20.80:FF:000135">
    <property type="entry name" value="Beta-galactosidase, putative, bgl35A"/>
    <property type="match status" value="1"/>
</dbReference>
<dbReference type="EMBL" id="CABFOC020000074">
    <property type="protein sequence ID" value="CAH0057189.1"/>
    <property type="molecule type" value="Genomic_DNA"/>
</dbReference>
<dbReference type="InterPro" id="IPR017853">
    <property type="entry name" value="GH"/>
</dbReference>
<evidence type="ECO:0000256" key="1">
    <source>
        <dbReference type="ARBA" id="ARBA00022801"/>
    </source>
</evidence>
<dbReference type="InterPro" id="IPR040719">
    <property type="entry name" value="DUF5597"/>
</dbReference>
<feature type="domain" description="DUF5597" evidence="4">
    <location>
        <begin position="395"/>
        <end position="522"/>
    </location>
</feature>
<reference evidence="6" key="1">
    <citation type="submission" date="2019-06" db="EMBL/GenBank/DDBJ databases">
        <authorList>
            <person name="Broberg M."/>
        </authorList>
    </citation>
    <scope>NUCLEOTIDE SEQUENCE [LARGE SCALE GENOMIC DNA]</scope>
</reference>
<dbReference type="SUPFAM" id="SSF51445">
    <property type="entry name" value="(Trans)glycosidases"/>
    <property type="match status" value="1"/>
</dbReference>
<comment type="caution">
    <text evidence="5">The sequence shown here is derived from an EMBL/GenBank/DDBJ whole genome shotgun (WGS) entry which is preliminary data.</text>
</comment>
<sequence length="559" mass="61607">MATVAHVHPHLRRDEKNGTKLIVKGKPFLMLAGELHNSNLSSASYMADVWPRMVQNGINTLLGGVSWAQVEPAEGVFDFSELDKVILGARQHDMHLVLLWFGTWKNAVSTYVPPWVKKDSGRFPRARSVDEHGNRAILDAISPLSRECAEADSRAFGALLAHIKDFDQHHSTVLMAQVENETGILGDSRDRSTLAEAAWEEPVPEALLAHLAENPHPKFAKRFPSIHRSGKHSWEEVFGPGAPADEMFMAFHISRFVHKVAAAGKASYPIPVYANAWLAVDGPECLDPSTPSFVASSKEVAGGSKPGEYPSGGPCVHVLDVWRFNTPSLDFIAPDIYFQDYEMTCRDYLYKDDPLFIPEQRRDPEGARRMWLAYGTYGAIGVSPFAVEFDATAVGREFKVLNQVKDIVASASATDRFGFFFDKLQDPPLAEKPWVKVFGDMQVTVERASVFGKPGPGGGLIVRLAENKFLLVGFGFDARFKSLRKGVGFTGILTSRELEAGDDGTLRTGRIWNGDQIKGGEAMVMPNEEPDYGEFPIPASTPARTGIAEVEAYVLEEET</sequence>
<dbReference type="GO" id="GO:0004565">
    <property type="term" value="F:beta-galactosidase activity"/>
    <property type="evidence" value="ECO:0007669"/>
    <property type="project" value="InterPro"/>
</dbReference>
<dbReference type="InterPro" id="IPR013529">
    <property type="entry name" value="Glyco_hydro_42_N"/>
</dbReference>
<dbReference type="AlphaFoldDB" id="A0A9P0EQG4"/>
<evidence type="ECO:0000256" key="2">
    <source>
        <dbReference type="ARBA" id="ARBA00023295"/>
    </source>
</evidence>
<dbReference type="GO" id="GO:0009341">
    <property type="term" value="C:beta-galactosidase complex"/>
    <property type="evidence" value="ECO:0007669"/>
    <property type="project" value="InterPro"/>
</dbReference>
<keyword evidence="1" id="KW-0378">Hydrolase</keyword>
<evidence type="ECO:0000259" key="3">
    <source>
        <dbReference type="Pfam" id="PF02449"/>
    </source>
</evidence>
<dbReference type="Proteomes" id="UP000775872">
    <property type="component" value="Unassembled WGS sequence"/>
</dbReference>
<evidence type="ECO:0000313" key="6">
    <source>
        <dbReference type="Proteomes" id="UP000775872"/>
    </source>
</evidence>
<feature type="domain" description="Glycoside hydrolase family 42 N-terminal" evidence="3">
    <location>
        <begin position="51"/>
        <end position="199"/>
    </location>
</feature>
<dbReference type="GO" id="GO:0005975">
    <property type="term" value="P:carbohydrate metabolic process"/>
    <property type="evidence" value="ECO:0007669"/>
    <property type="project" value="InterPro"/>
</dbReference>